<evidence type="ECO:0000313" key="2">
    <source>
        <dbReference type="Proteomes" id="UP001374579"/>
    </source>
</evidence>
<dbReference type="AlphaFoldDB" id="A0AAN9AYF5"/>
<evidence type="ECO:0008006" key="3">
    <source>
        <dbReference type="Google" id="ProtNLM"/>
    </source>
</evidence>
<dbReference type="PANTHER" id="PTHR24024">
    <property type="entry name" value="PULMONARY SURFACTANT-ASSOCIATED PROTEIN A"/>
    <property type="match status" value="1"/>
</dbReference>
<comment type="caution">
    <text evidence="1">The sequence shown here is derived from an EMBL/GenBank/DDBJ whole genome shotgun (WGS) entry which is preliminary data.</text>
</comment>
<evidence type="ECO:0000313" key="1">
    <source>
        <dbReference type="EMBL" id="KAK7094615.1"/>
    </source>
</evidence>
<accession>A0AAN9AYF5</accession>
<dbReference type="EMBL" id="JBAMIC010000018">
    <property type="protein sequence ID" value="KAK7094615.1"/>
    <property type="molecule type" value="Genomic_DNA"/>
</dbReference>
<reference evidence="1 2" key="1">
    <citation type="submission" date="2024-02" db="EMBL/GenBank/DDBJ databases">
        <title>Chromosome-scale genome assembly of the rough periwinkle Littorina saxatilis.</title>
        <authorList>
            <person name="De Jode A."/>
            <person name="Faria R."/>
            <person name="Formenti G."/>
            <person name="Sims Y."/>
            <person name="Smith T.P."/>
            <person name="Tracey A."/>
            <person name="Wood J.M.D."/>
            <person name="Zagrodzka Z.B."/>
            <person name="Johannesson K."/>
            <person name="Butlin R.K."/>
            <person name="Leder E.H."/>
        </authorList>
    </citation>
    <scope>NUCLEOTIDE SEQUENCE [LARGE SCALE GENOMIC DNA]</scope>
    <source>
        <strain evidence="1">Snail1</strain>
        <tissue evidence="1">Muscle</tissue>
    </source>
</reference>
<keyword evidence="2" id="KW-1185">Reference proteome</keyword>
<protein>
    <recommendedName>
        <fullName evidence="3">Short-chain collagen C4-like</fullName>
    </recommendedName>
</protein>
<sequence>MGADIQVFKTQTSGDIQTLKNSNTQQELAIQDAQSSTFVHWGSSTCSNLSHTVYSGVVGGSWYDHRGAATNYLCLTMSPVFSDHAVPSINALQLLYGGEYTTSDSHHDKDPVCAVCQSTLSATVMIPGTNVCTPGWHLQYSGFLMAGQNDHAAGSEYICVDSRLENTVHGDASEDGKLLYYTVTRCGSLPCTPYVNNKVVTCAVCSK</sequence>
<proteinExistence type="predicted"/>
<dbReference type="GO" id="GO:0005615">
    <property type="term" value="C:extracellular space"/>
    <property type="evidence" value="ECO:0007669"/>
    <property type="project" value="TreeGrafter"/>
</dbReference>
<gene>
    <name evidence="1" type="ORF">V1264_006147</name>
</gene>
<name>A0AAN9AYF5_9CAEN</name>
<organism evidence="1 2">
    <name type="scientific">Littorina saxatilis</name>
    <dbReference type="NCBI Taxonomy" id="31220"/>
    <lineage>
        <taxon>Eukaryota</taxon>
        <taxon>Metazoa</taxon>
        <taxon>Spiralia</taxon>
        <taxon>Lophotrochozoa</taxon>
        <taxon>Mollusca</taxon>
        <taxon>Gastropoda</taxon>
        <taxon>Caenogastropoda</taxon>
        <taxon>Littorinimorpha</taxon>
        <taxon>Littorinoidea</taxon>
        <taxon>Littorinidae</taxon>
        <taxon>Littorina</taxon>
    </lineage>
</organism>
<dbReference type="InterPro" id="IPR051077">
    <property type="entry name" value="Ca-dependent_lectin"/>
</dbReference>
<dbReference type="Proteomes" id="UP001374579">
    <property type="component" value="Unassembled WGS sequence"/>
</dbReference>
<dbReference type="PANTHER" id="PTHR24024:SF18">
    <property type="entry name" value="SHORT-CHAIN COLLAGEN C4-LIKE"/>
    <property type="match status" value="1"/>
</dbReference>